<gene>
    <name evidence="1" type="ORF">CUN85_05955</name>
</gene>
<dbReference type="InterPro" id="IPR027417">
    <property type="entry name" value="P-loop_NTPase"/>
</dbReference>
<dbReference type="RefSeq" id="WP_135389415.1">
    <property type="nucleotide sequence ID" value="NZ_PGGK01000005.1"/>
</dbReference>
<sequence length="339" mass="39458">MNILGFDKEREKVEKAISMSGSEQAVNIAIIAGPYAGKTTFMDFMYYQFPIISSKVKISCNGNYKRDWGELLRNDQEKLFFIDDCHLLYRRRVDGFDALEKLLNYIANHPDYMFITSWNLFSWEYLSKVLHIEKHFPCQIYLPELEAEDIKTVLMSPYDTGEVIFEPDNKNTIEHFIEFRKYTLQIKRLERTINIPFLKLNYSLIKEKLYNGQEKKKDLTLEDMAFVKIKNISSGNIPLSRIIWQKSLQNSTIKVDEIYTPSFDAELDYDTTFIGFLIFSMGRVSLDVLEDTIGDEIDITRSLALLRKHNLVEVKNNICAVSPEAIKYLGSIAKKARLT</sequence>
<dbReference type="EMBL" id="PGGK01000005">
    <property type="protein sequence ID" value="TGC09378.1"/>
    <property type="molecule type" value="Genomic_DNA"/>
</dbReference>
<dbReference type="SUPFAM" id="SSF52540">
    <property type="entry name" value="P-loop containing nucleoside triphosphate hydrolases"/>
    <property type="match status" value="1"/>
</dbReference>
<protein>
    <submittedName>
        <fullName evidence="1">Uncharacterized protein</fullName>
    </submittedName>
</protein>
<evidence type="ECO:0000313" key="2">
    <source>
        <dbReference type="Proteomes" id="UP000297295"/>
    </source>
</evidence>
<accession>A0A4E0PVJ8</accession>
<keyword evidence="2" id="KW-1185">Reference proteome</keyword>
<dbReference type="AlphaFoldDB" id="A0A4E0PVJ8"/>
<dbReference type="Proteomes" id="UP000297295">
    <property type="component" value="Unassembled WGS sequence"/>
</dbReference>
<proteinExistence type="predicted"/>
<dbReference type="OrthoDB" id="326898at2157"/>
<reference evidence="1 2" key="1">
    <citation type="submission" date="2017-11" db="EMBL/GenBank/DDBJ databases">
        <title>Isolation and Characterization of Methanogenic Archaea from Saline Meromictic Lake at Siberia.</title>
        <authorList>
            <person name="Shen Y."/>
            <person name="Huang H.-H."/>
            <person name="Lai M.-C."/>
            <person name="Chen S.-C."/>
        </authorList>
    </citation>
    <scope>NUCLEOTIDE SEQUENCE [LARGE SCALE GENOMIC DNA]</scope>
    <source>
        <strain evidence="1 2">SY-01</strain>
    </source>
</reference>
<organism evidence="1 2">
    <name type="scientific">Methanolobus halotolerans</name>
    <dbReference type="NCBI Taxonomy" id="2052935"/>
    <lineage>
        <taxon>Archaea</taxon>
        <taxon>Methanobacteriati</taxon>
        <taxon>Methanobacteriota</taxon>
        <taxon>Stenosarchaea group</taxon>
        <taxon>Methanomicrobia</taxon>
        <taxon>Methanosarcinales</taxon>
        <taxon>Methanosarcinaceae</taxon>
        <taxon>Methanolobus</taxon>
    </lineage>
</organism>
<evidence type="ECO:0000313" key="1">
    <source>
        <dbReference type="EMBL" id="TGC09378.1"/>
    </source>
</evidence>
<comment type="caution">
    <text evidence="1">The sequence shown here is derived from an EMBL/GenBank/DDBJ whole genome shotgun (WGS) entry which is preliminary data.</text>
</comment>
<name>A0A4E0PVJ8_9EURY</name>